<accession>A0A0W4ZCE9</accession>
<comment type="similarity">
    <text evidence="3 8">Belongs to the DDOST 48 kDa subunit family.</text>
</comment>
<keyword evidence="5 8" id="KW-0256">Endoplasmic reticulum</keyword>
<keyword evidence="8" id="KW-0732">Signal</keyword>
<dbReference type="UniPathway" id="UPA00378"/>
<evidence type="ECO:0000313" key="11">
    <source>
        <dbReference type="EMBL" id="KTW26079.1"/>
    </source>
</evidence>
<keyword evidence="12" id="KW-1185">Reference proteome</keyword>
<dbReference type="VEuPathDB" id="FungiDB:T552_02972"/>
<evidence type="ECO:0000256" key="1">
    <source>
        <dbReference type="ARBA" id="ARBA00004479"/>
    </source>
</evidence>
<dbReference type="OrthoDB" id="29105at2759"/>
<keyword evidence="7" id="KW-0472">Membrane</keyword>
<evidence type="ECO:0000313" key="12">
    <source>
        <dbReference type="Proteomes" id="UP000054454"/>
    </source>
</evidence>
<dbReference type="Pfam" id="PF23358">
    <property type="entry name" value="OST48_MD"/>
    <property type="match status" value="1"/>
</dbReference>
<feature type="domain" description="OST48 middle" evidence="10">
    <location>
        <begin position="303"/>
        <end position="407"/>
    </location>
</feature>
<gene>
    <name evidence="11" type="ORF">T552_02972</name>
</gene>
<dbReference type="InterPro" id="IPR055457">
    <property type="entry name" value="OST48_N"/>
</dbReference>
<keyword evidence="6" id="KW-1133">Transmembrane helix</keyword>
<feature type="domain" description="OST48 N-terminal" evidence="9">
    <location>
        <begin position="31"/>
        <end position="279"/>
    </location>
</feature>
<proteinExistence type="inferred from homology"/>
<comment type="pathway">
    <text evidence="2 8">Protein modification; protein glycosylation.</text>
</comment>
<dbReference type="Proteomes" id="UP000054454">
    <property type="component" value="Unassembled WGS sequence"/>
</dbReference>
<evidence type="ECO:0000256" key="2">
    <source>
        <dbReference type="ARBA" id="ARBA00004922"/>
    </source>
</evidence>
<dbReference type="GO" id="GO:0018279">
    <property type="term" value="P:protein N-linked glycosylation via asparagine"/>
    <property type="evidence" value="ECO:0007669"/>
    <property type="project" value="UniProtKB-UniRule"/>
</dbReference>
<protein>
    <recommendedName>
        <fullName evidence="8">Dolichyl-diphosphooligosaccharide--protein glycosyltransferase subunit WBP1</fullName>
        <shortName evidence="8">Oligosaccharyl transferase subunit WBP1</shortName>
    </recommendedName>
</protein>
<feature type="chain" id="PRO_5006774738" description="Dolichyl-diphosphooligosaccharide--protein glycosyltransferase subunit WBP1" evidence="8">
    <location>
        <begin position="25"/>
        <end position="410"/>
    </location>
</feature>
<dbReference type="GeneID" id="28937697"/>
<comment type="caution">
    <text evidence="11">The sequence shown here is derived from an EMBL/GenBank/DDBJ whole genome shotgun (WGS) entry which is preliminary data.</text>
</comment>
<name>A0A0W4ZCE9_PNEC8</name>
<sequence>MNFYQFINLFFGSILIFGIKHALGKSSTGNRLLIVHSSDVFYNDFSLFFDSFKSRGYNLTFKDPEIDSIQLFKYEERIYDHLILFFTKEKNSKFEQHFTNSKIHEFIDRGGNILIATLSTMPKNIRNLTNELGVYLAEKDNLVVDHFSYDKSDSQKHSLLLVDNFKKNSYILSDKVIEGPPILYRGISHFLGNGQLIVPILAAGRTAYTYNTKDESNFVKKPWVAGSQTYLITGFQARNNARIIVTGSIEMFSNKFFNSYFKKNVKFGNEEFVKDITEWLFQEKSVLKVGLVKHNLADKTLVTNPPNIYKVKDNVTFEITLSQYKNDSWIPFTVSDIQLELIMLDPYIRTALKETSRISNSSIYSTTFSLPDHYGIFHFKVNYKRPGLSYIEERSTITIRHYRHDEVSWH</sequence>
<dbReference type="PANTHER" id="PTHR10830">
    <property type="entry name" value="DOLICHYL-DIPHOSPHOOLIGOSACCHARIDE--PROTEIN GLYCOSYLTRANSFERASE 48 KDA SUBUNIT"/>
    <property type="match status" value="1"/>
</dbReference>
<comment type="subcellular location">
    <subcellularLocation>
        <location evidence="8">Endoplasmic reticulum membrane</location>
        <topology evidence="8">Single-pass type I membrane protein</topology>
    </subcellularLocation>
    <subcellularLocation>
        <location evidence="1">Membrane</location>
        <topology evidence="1">Single-pass type I membrane protein</topology>
    </subcellularLocation>
</comment>
<dbReference type="EMBL" id="LFVZ01000014">
    <property type="protein sequence ID" value="KTW26079.1"/>
    <property type="molecule type" value="Genomic_DNA"/>
</dbReference>
<dbReference type="GO" id="GO:0008250">
    <property type="term" value="C:oligosaccharyltransferase complex"/>
    <property type="evidence" value="ECO:0007669"/>
    <property type="project" value="TreeGrafter"/>
</dbReference>
<dbReference type="RefSeq" id="XP_018224623.1">
    <property type="nucleotide sequence ID" value="XM_018371494.1"/>
</dbReference>
<dbReference type="InterPro" id="IPR055459">
    <property type="entry name" value="OST48_MD"/>
</dbReference>
<evidence type="ECO:0000256" key="3">
    <source>
        <dbReference type="ARBA" id="ARBA00008743"/>
    </source>
</evidence>
<comment type="function">
    <text evidence="8">Subunit of the oligosaccharyl transferase (OST) complex that catalyzes the initial transfer of a defined glycan (Glc(3)Man(9)GlcNAc(2) in eukaryotes) from the lipid carrier dolichol-pyrophosphate to an asparagine residue within an Asn-X-Ser/Thr consensus motif in nascent polypeptide chains, the first step in protein N-glycosylation. N-glycosylation occurs cotranslationally and the complex associates with the Sec61 complex at the channel-forming translocon complex that mediates protein translocation across the endoplasmic reticulum (ER).</text>
</comment>
<evidence type="ECO:0000256" key="7">
    <source>
        <dbReference type="ARBA" id="ARBA00023136"/>
    </source>
</evidence>
<evidence type="ECO:0000256" key="5">
    <source>
        <dbReference type="ARBA" id="ARBA00022824"/>
    </source>
</evidence>
<feature type="signal peptide" evidence="8">
    <location>
        <begin position="1"/>
        <end position="24"/>
    </location>
</feature>
<evidence type="ECO:0000259" key="10">
    <source>
        <dbReference type="Pfam" id="PF23358"/>
    </source>
</evidence>
<reference evidence="12" key="1">
    <citation type="journal article" date="2016" name="Nat. Commun.">
        <title>Genome analysis of three Pneumocystis species reveals adaptation mechanisms to life exclusively in mammalian hosts.</title>
        <authorList>
            <person name="Ma L."/>
            <person name="Chen Z."/>
            <person name="Huang D.W."/>
            <person name="Kutty G."/>
            <person name="Ishihara M."/>
            <person name="Wang H."/>
            <person name="Abouelleil A."/>
            <person name="Bishop L."/>
            <person name="Davey E."/>
            <person name="Deng R."/>
            <person name="Deng X."/>
            <person name="Fan L."/>
            <person name="Fantoni G."/>
            <person name="Fitzgerald M."/>
            <person name="Gogineni E."/>
            <person name="Goldberg J.M."/>
            <person name="Handley G."/>
            <person name="Hu X."/>
            <person name="Huber C."/>
            <person name="Jiao X."/>
            <person name="Jones K."/>
            <person name="Levin J.Z."/>
            <person name="Liu Y."/>
            <person name="Macdonald P."/>
            <person name="Melnikov A."/>
            <person name="Raley C."/>
            <person name="Sassi M."/>
            <person name="Sherman B.T."/>
            <person name="Song X."/>
            <person name="Sykes S."/>
            <person name="Tran B."/>
            <person name="Walsh L."/>
            <person name="Xia Y."/>
            <person name="Yang J."/>
            <person name="Young S."/>
            <person name="Zeng Q."/>
            <person name="Zheng X."/>
            <person name="Stephens R."/>
            <person name="Nusbaum C."/>
            <person name="Birren B.W."/>
            <person name="Azadi P."/>
            <person name="Lempicki R.A."/>
            <person name="Cuomo C.A."/>
            <person name="Kovacs J.A."/>
        </authorList>
    </citation>
    <scope>NUCLEOTIDE SEQUENCE [LARGE SCALE GENOMIC DNA]</scope>
    <source>
        <strain evidence="12">B80</strain>
    </source>
</reference>
<organism evidence="11 12">
    <name type="scientific">Pneumocystis carinii (strain B80)</name>
    <name type="common">Rat pneumocystis pneumonia agent</name>
    <name type="synonym">Pneumocystis carinii f. sp. carinii</name>
    <dbReference type="NCBI Taxonomy" id="1408658"/>
    <lineage>
        <taxon>Eukaryota</taxon>
        <taxon>Fungi</taxon>
        <taxon>Dikarya</taxon>
        <taxon>Ascomycota</taxon>
        <taxon>Taphrinomycotina</taxon>
        <taxon>Pneumocystomycetes</taxon>
        <taxon>Pneumocystaceae</taxon>
        <taxon>Pneumocystis</taxon>
    </lineage>
</organism>
<dbReference type="InterPro" id="IPR005013">
    <property type="entry name" value="DDOST_48_kDa_subunit"/>
</dbReference>
<evidence type="ECO:0000256" key="6">
    <source>
        <dbReference type="ARBA" id="ARBA00022989"/>
    </source>
</evidence>
<evidence type="ECO:0000256" key="4">
    <source>
        <dbReference type="ARBA" id="ARBA00022692"/>
    </source>
</evidence>
<evidence type="ECO:0000259" key="9">
    <source>
        <dbReference type="Pfam" id="PF03345"/>
    </source>
</evidence>
<keyword evidence="4" id="KW-0812">Transmembrane</keyword>
<evidence type="ECO:0000256" key="8">
    <source>
        <dbReference type="RuleBase" id="RU361142"/>
    </source>
</evidence>
<dbReference type="PANTHER" id="PTHR10830:SF0">
    <property type="entry name" value="DOLICHYL-DIPHOSPHOOLIGOSACCHARIDE--PROTEIN GLYCOSYLTRANSFERASE 48 KDA SUBUNIT"/>
    <property type="match status" value="1"/>
</dbReference>
<dbReference type="AlphaFoldDB" id="A0A0W4ZCE9"/>
<comment type="subunit">
    <text evidence="8">Component of the oligosaccharyltransferase (OST) complex.</text>
</comment>
<dbReference type="Pfam" id="PF03345">
    <property type="entry name" value="OST48_N"/>
    <property type="match status" value="1"/>
</dbReference>